<reference evidence="3 4" key="1">
    <citation type="submission" date="2016-03" db="EMBL/GenBank/DDBJ databases">
        <title>Draft genome sequence of the Fonsecaea monophora CBS 269.37.</title>
        <authorList>
            <person name="Bombassaro A."/>
            <person name="Vinicius W.A."/>
            <person name="De Hoog S."/>
            <person name="Sun J."/>
            <person name="Souza E.M."/>
            <person name="Raittz R.T."/>
            <person name="Costa F."/>
            <person name="Leao A.C."/>
            <person name="Tadra-Sfeir M.Z."/>
            <person name="Baura V."/>
            <person name="Balsanelli E."/>
            <person name="Pedrosa F.O."/>
            <person name="Moreno L.F."/>
            <person name="Steffens M.B."/>
            <person name="Xi L."/>
            <person name="Bocca A.L."/>
            <person name="Felipe M.S."/>
            <person name="Teixeira M."/>
            <person name="Telles Filho F.Q."/>
            <person name="Azevedo C.M."/>
            <person name="Gomes R."/>
            <person name="Vicente V.A."/>
        </authorList>
    </citation>
    <scope>NUCLEOTIDE SEQUENCE [LARGE SCALE GENOMIC DNA]</scope>
    <source>
        <strain evidence="3 4">CBS 269.37</strain>
    </source>
</reference>
<evidence type="ECO:0000313" key="4">
    <source>
        <dbReference type="Proteomes" id="UP000077002"/>
    </source>
</evidence>
<comment type="similarity">
    <text evidence="1">Belongs to the short-chain dehydrogenases/reductases (SDR) family.</text>
</comment>
<dbReference type="Proteomes" id="UP000077002">
    <property type="component" value="Unassembled WGS sequence"/>
</dbReference>
<organism evidence="3 4">
    <name type="scientific">Fonsecaea monophora</name>
    <dbReference type="NCBI Taxonomy" id="254056"/>
    <lineage>
        <taxon>Eukaryota</taxon>
        <taxon>Fungi</taxon>
        <taxon>Dikarya</taxon>
        <taxon>Ascomycota</taxon>
        <taxon>Pezizomycotina</taxon>
        <taxon>Eurotiomycetes</taxon>
        <taxon>Chaetothyriomycetidae</taxon>
        <taxon>Chaetothyriales</taxon>
        <taxon>Herpotrichiellaceae</taxon>
        <taxon>Fonsecaea</taxon>
    </lineage>
</organism>
<keyword evidence="4" id="KW-1185">Reference proteome</keyword>
<keyword evidence="2" id="KW-0560">Oxidoreductase</keyword>
<dbReference type="Gene3D" id="3.40.50.720">
    <property type="entry name" value="NAD(P)-binding Rossmann-like Domain"/>
    <property type="match status" value="1"/>
</dbReference>
<evidence type="ECO:0000313" key="3">
    <source>
        <dbReference type="EMBL" id="OAG35048.1"/>
    </source>
</evidence>
<accession>A0A177ESW9</accession>
<dbReference type="AlphaFoldDB" id="A0A177ESW9"/>
<protein>
    <submittedName>
        <fullName evidence="3">Uncharacterized protein</fullName>
    </submittedName>
</protein>
<dbReference type="OrthoDB" id="5371740at2759"/>
<gene>
    <name evidence="3" type="ORF">AYO21_10780</name>
</gene>
<dbReference type="GeneID" id="34605890"/>
<dbReference type="GO" id="GO:0016491">
    <property type="term" value="F:oxidoreductase activity"/>
    <property type="evidence" value="ECO:0007669"/>
    <property type="project" value="UniProtKB-KW"/>
</dbReference>
<evidence type="ECO:0000256" key="2">
    <source>
        <dbReference type="ARBA" id="ARBA00023002"/>
    </source>
</evidence>
<dbReference type="InterPro" id="IPR036291">
    <property type="entry name" value="NAD(P)-bd_dom_sf"/>
</dbReference>
<dbReference type="EMBL" id="LVKK01000131">
    <property type="protein sequence ID" value="OAG35048.1"/>
    <property type="molecule type" value="Genomic_DNA"/>
</dbReference>
<sequence length="264" mass="28523">MAYAAYQKGVVDYKNVAPPTNLEGKGVVITGGAKGMAHVTFGDLDEESGTKLEAELAPNAKFIRCDVTSWEDQLAMFKLALSSSPRKSIDVVVANAGISGPDDAFTIEVTDTDEPVKPQLKIVNIDLLGVMYTMKLARHYFVKHPLDASHDRCLIVNASLVGFLDVPGIPQYVATTILSPTVQEYCKSKGIVFAEAKDAAGAWIKIASDPSINGRSFGIVPRDAAPQGYMDLGKDDYADGDYLDELQDILLRTSHRLAVKAESQ</sequence>
<dbReference type="PANTHER" id="PTHR43180:SF31">
    <property type="entry name" value="CHAIN DEHYDROGENASE_REDUCTASE, PUTATIVE (AFU_ORTHOLOGUE AFUA_2G16570)-RELATED"/>
    <property type="match status" value="1"/>
</dbReference>
<dbReference type="RefSeq" id="XP_022507000.1">
    <property type="nucleotide sequence ID" value="XM_022660688.1"/>
</dbReference>
<name>A0A177ESW9_9EURO</name>
<evidence type="ECO:0000256" key="1">
    <source>
        <dbReference type="ARBA" id="ARBA00006484"/>
    </source>
</evidence>
<dbReference type="SUPFAM" id="SSF51735">
    <property type="entry name" value="NAD(P)-binding Rossmann-fold domains"/>
    <property type="match status" value="1"/>
</dbReference>
<dbReference type="PANTHER" id="PTHR43180">
    <property type="entry name" value="3-OXOACYL-(ACYL-CARRIER-PROTEIN) REDUCTASE (AFU_ORTHOLOGUE AFUA_6G11210)"/>
    <property type="match status" value="1"/>
</dbReference>
<dbReference type="InterPro" id="IPR002347">
    <property type="entry name" value="SDR_fam"/>
</dbReference>
<proteinExistence type="inferred from homology"/>
<dbReference type="Pfam" id="PF00106">
    <property type="entry name" value="adh_short"/>
    <property type="match status" value="1"/>
</dbReference>
<comment type="caution">
    <text evidence="3">The sequence shown here is derived from an EMBL/GenBank/DDBJ whole genome shotgun (WGS) entry which is preliminary data.</text>
</comment>